<dbReference type="AlphaFoldDB" id="A0AAE1LS08"/>
<dbReference type="Pfam" id="PF00561">
    <property type="entry name" value="Abhydrolase_1"/>
    <property type="match status" value="1"/>
</dbReference>
<gene>
    <name evidence="2" type="ORF">KUF71_020942</name>
</gene>
<feature type="domain" description="AB hydrolase-1" evidence="1">
    <location>
        <begin position="68"/>
        <end position="180"/>
    </location>
</feature>
<evidence type="ECO:0000313" key="3">
    <source>
        <dbReference type="Proteomes" id="UP001219518"/>
    </source>
</evidence>
<organism evidence="2 3">
    <name type="scientific">Frankliniella fusca</name>
    <dbReference type="NCBI Taxonomy" id="407009"/>
    <lineage>
        <taxon>Eukaryota</taxon>
        <taxon>Metazoa</taxon>
        <taxon>Ecdysozoa</taxon>
        <taxon>Arthropoda</taxon>
        <taxon>Hexapoda</taxon>
        <taxon>Insecta</taxon>
        <taxon>Pterygota</taxon>
        <taxon>Neoptera</taxon>
        <taxon>Paraneoptera</taxon>
        <taxon>Thysanoptera</taxon>
        <taxon>Terebrantia</taxon>
        <taxon>Thripoidea</taxon>
        <taxon>Thripidae</taxon>
        <taxon>Frankliniella</taxon>
    </lineage>
</organism>
<sequence>MSLYCRSGLSKYAGSLKSGWNSPIALLHSRDRGAVPNSGSGAAAMEGGKEIIDGVGISYIRSGSGPHPVLCLPGALGSAWTDFKPQLELLSQKEFTIIAWDPPGYGHSRPPNRDFIGQFLHRDADFALKLMKALKLPKFSMLGWSDGGITAMILAAKYPLHIKKCAVWGANAFILQEEIETYRKMRDIDTWSEKMKAPLIELYGLEYFRTTWENWVDAFDRIYKVDDADICRKEVKLIQCPLLVLHGDKDPMVSGQHPKYLLSEVHNCRTYNFPFGKHNIHLRYPEEFNQVVSEFLLKYVPGGQYQRIQGEPL</sequence>
<evidence type="ECO:0000313" key="2">
    <source>
        <dbReference type="EMBL" id="KAK3929958.1"/>
    </source>
</evidence>
<reference evidence="2" key="1">
    <citation type="submission" date="2021-07" db="EMBL/GenBank/DDBJ databases">
        <authorList>
            <person name="Catto M.A."/>
            <person name="Jacobson A."/>
            <person name="Kennedy G."/>
            <person name="Labadie P."/>
            <person name="Hunt B.G."/>
            <person name="Srinivasan R."/>
        </authorList>
    </citation>
    <scope>NUCLEOTIDE SEQUENCE</scope>
    <source>
        <strain evidence="2">PL_HMW_Pooled</strain>
        <tissue evidence="2">Head</tissue>
    </source>
</reference>
<keyword evidence="2" id="KW-0378">Hydrolase</keyword>
<name>A0AAE1LS08_9NEOP</name>
<dbReference type="InterPro" id="IPR000073">
    <property type="entry name" value="AB_hydrolase_1"/>
</dbReference>
<keyword evidence="3" id="KW-1185">Reference proteome</keyword>
<proteinExistence type="predicted"/>
<dbReference type="EMBL" id="JAHWGI010001407">
    <property type="protein sequence ID" value="KAK3929958.1"/>
    <property type="molecule type" value="Genomic_DNA"/>
</dbReference>
<evidence type="ECO:0000259" key="1">
    <source>
        <dbReference type="Pfam" id="PF00561"/>
    </source>
</evidence>
<protein>
    <submittedName>
        <fullName evidence="2">Valacyclovir hydrolase</fullName>
    </submittedName>
</protein>
<dbReference type="PANTHER" id="PTHR46331:SF2">
    <property type="entry name" value="VALACYCLOVIR HYDROLASE"/>
    <property type="match status" value="1"/>
</dbReference>
<dbReference type="InterPro" id="IPR029058">
    <property type="entry name" value="AB_hydrolase_fold"/>
</dbReference>
<dbReference type="Gene3D" id="3.40.50.1820">
    <property type="entry name" value="alpha/beta hydrolase"/>
    <property type="match status" value="1"/>
</dbReference>
<dbReference type="GO" id="GO:0017171">
    <property type="term" value="F:serine hydrolase activity"/>
    <property type="evidence" value="ECO:0007669"/>
    <property type="project" value="TreeGrafter"/>
</dbReference>
<reference evidence="2" key="2">
    <citation type="journal article" date="2023" name="BMC Genomics">
        <title>Pest status, molecular evolution, and epigenetic factors derived from the genome assembly of Frankliniella fusca, a thysanopteran phytovirus vector.</title>
        <authorList>
            <person name="Catto M.A."/>
            <person name="Labadie P.E."/>
            <person name="Jacobson A.L."/>
            <person name="Kennedy G.G."/>
            <person name="Srinivasan R."/>
            <person name="Hunt B.G."/>
        </authorList>
    </citation>
    <scope>NUCLEOTIDE SEQUENCE</scope>
    <source>
        <strain evidence="2">PL_HMW_Pooled</strain>
    </source>
</reference>
<dbReference type="Proteomes" id="UP001219518">
    <property type="component" value="Unassembled WGS sequence"/>
</dbReference>
<accession>A0AAE1LS08</accession>
<comment type="caution">
    <text evidence="2">The sequence shown here is derived from an EMBL/GenBank/DDBJ whole genome shotgun (WGS) entry which is preliminary data.</text>
</comment>
<dbReference type="SUPFAM" id="SSF53474">
    <property type="entry name" value="alpha/beta-Hydrolases"/>
    <property type="match status" value="1"/>
</dbReference>
<dbReference type="PANTHER" id="PTHR46331">
    <property type="entry name" value="VALACYCLOVIR HYDROLASE"/>
    <property type="match status" value="1"/>
</dbReference>